<keyword evidence="4" id="KW-1185">Reference proteome</keyword>
<sequence>MPALACAALAAGAALAACGDGSGTAEPSSPAPAPSSSSSSPGGTPAGENLVLRWRRTGGIAGLGGPGSLPDFSLYSTGRAVASAQGGPTEYRLNPEAMRRLLDGARAAGLARSHSVGPGGVADAITIVVTMDGATTRIVQPEAQSGPEGRFLKRLDPAAWPASDLVGKPAPYKPEKTAVLAGPATGSATVKAWPLEPLGRGVPVAGSICTVAPAGKVPATTPETAWRSGGQTYSVRLRPLLPAESSCQDVK</sequence>
<reference evidence="3 4" key="1">
    <citation type="submission" date="2020-08" db="EMBL/GenBank/DDBJ databases">
        <title>Sequencing the genomes of 1000 actinobacteria strains.</title>
        <authorList>
            <person name="Klenk H.-P."/>
        </authorList>
    </citation>
    <scope>NUCLEOTIDE SEQUENCE [LARGE SCALE GENOMIC DNA]</scope>
    <source>
        <strain evidence="3 4">DSM 43675</strain>
    </source>
</reference>
<name>A0A7X0G6X4_9ACTN</name>
<feature type="region of interest" description="Disordered" evidence="1">
    <location>
        <begin position="19"/>
        <end position="48"/>
    </location>
</feature>
<keyword evidence="2" id="KW-0732">Signal</keyword>
<evidence type="ECO:0000256" key="2">
    <source>
        <dbReference type="SAM" id="SignalP"/>
    </source>
</evidence>
<dbReference type="AlphaFoldDB" id="A0A7X0G6X4"/>
<proteinExistence type="predicted"/>
<feature type="signal peptide" evidence="2">
    <location>
        <begin position="1"/>
        <end position="16"/>
    </location>
</feature>
<dbReference type="EMBL" id="JACHMQ010000001">
    <property type="protein sequence ID" value="MBB6400572.1"/>
    <property type="molecule type" value="Genomic_DNA"/>
</dbReference>
<gene>
    <name evidence="3" type="ORF">BKA00_007486</name>
</gene>
<feature type="chain" id="PRO_5039665090" description="Lipoprotein" evidence="2">
    <location>
        <begin position="17"/>
        <end position="251"/>
    </location>
</feature>
<protein>
    <recommendedName>
        <fullName evidence="5">Lipoprotein</fullName>
    </recommendedName>
</protein>
<evidence type="ECO:0000256" key="1">
    <source>
        <dbReference type="SAM" id="MobiDB-lite"/>
    </source>
</evidence>
<evidence type="ECO:0008006" key="5">
    <source>
        <dbReference type="Google" id="ProtNLM"/>
    </source>
</evidence>
<evidence type="ECO:0000313" key="3">
    <source>
        <dbReference type="EMBL" id="MBB6400572.1"/>
    </source>
</evidence>
<comment type="caution">
    <text evidence="3">The sequence shown here is derived from an EMBL/GenBank/DDBJ whole genome shotgun (WGS) entry which is preliminary data.</text>
</comment>
<organism evidence="3 4">
    <name type="scientific">Actinomadura coerulea</name>
    <dbReference type="NCBI Taxonomy" id="46159"/>
    <lineage>
        <taxon>Bacteria</taxon>
        <taxon>Bacillati</taxon>
        <taxon>Actinomycetota</taxon>
        <taxon>Actinomycetes</taxon>
        <taxon>Streptosporangiales</taxon>
        <taxon>Thermomonosporaceae</taxon>
        <taxon>Actinomadura</taxon>
    </lineage>
</organism>
<dbReference type="Proteomes" id="UP000546324">
    <property type="component" value="Unassembled WGS sequence"/>
</dbReference>
<accession>A0A7X0G6X4</accession>
<dbReference type="RefSeq" id="WP_185033207.1">
    <property type="nucleotide sequence ID" value="NZ_JACHMQ010000001.1"/>
</dbReference>
<evidence type="ECO:0000313" key="4">
    <source>
        <dbReference type="Proteomes" id="UP000546324"/>
    </source>
</evidence>